<evidence type="ECO:0000313" key="2">
    <source>
        <dbReference type="EMBL" id="MBM7060593.1"/>
    </source>
</evidence>
<dbReference type="PROSITE" id="PS51257">
    <property type="entry name" value="PROKAR_LIPOPROTEIN"/>
    <property type="match status" value="1"/>
</dbReference>
<accession>A0ABS2IEP5</accession>
<protein>
    <submittedName>
        <fullName evidence="2">3-isopropylmalate dehydratase</fullName>
    </submittedName>
</protein>
<dbReference type="RefSeq" id="WP_204915709.1">
    <property type="nucleotide sequence ID" value="NZ_JAFEUP010000002.1"/>
</dbReference>
<feature type="signal peptide" evidence="1">
    <location>
        <begin position="1"/>
        <end position="21"/>
    </location>
</feature>
<comment type="caution">
    <text evidence="2">The sequence shown here is derived from an EMBL/GenBank/DDBJ whole genome shotgun (WGS) entry which is preliminary data.</text>
</comment>
<keyword evidence="1" id="KW-0732">Signal</keyword>
<dbReference type="Proteomes" id="UP000717995">
    <property type="component" value="Unassembled WGS sequence"/>
</dbReference>
<dbReference type="EMBL" id="JAFEUP010000002">
    <property type="protein sequence ID" value="MBM7060593.1"/>
    <property type="molecule type" value="Genomic_DNA"/>
</dbReference>
<proteinExistence type="predicted"/>
<organism evidence="2 3">
    <name type="scientific">Zestomonas insulae</name>
    <dbReference type="NCBI Taxonomy" id="2809017"/>
    <lineage>
        <taxon>Bacteria</taxon>
        <taxon>Pseudomonadati</taxon>
        <taxon>Pseudomonadota</taxon>
        <taxon>Gammaproteobacteria</taxon>
        <taxon>Pseudomonadales</taxon>
        <taxon>Pseudomonadaceae</taxon>
        <taxon>Zestomonas</taxon>
    </lineage>
</organism>
<feature type="chain" id="PRO_5046424442" evidence="1">
    <location>
        <begin position="22"/>
        <end position="141"/>
    </location>
</feature>
<reference evidence="2 3" key="1">
    <citation type="submission" date="2021-02" db="EMBL/GenBank/DDBJ databases">
        <authorList>
            <person name="Lee D.-H."/>
        </authorList>
    </citation>
    <scope>NUCLEOTIDE SEQUENCE [LARGE SCALE GENOMIC DNA]</scope>
    <source>
        <strain evidence="2 3">UL073</strain>
    </source>
</reference>
<gene>
    <name evidence="2" type="ORF">JQX08_07715</name>
</gene>
<evidence type="ECO:0000256" key="1">
    <source>
        <dbReference type="SAM" id="SignalP"/>
    </source>
</evidence>
<evidence type="ECO:0000313" key="3">
    <source>
        <dbReference type="Proteomes" id="UP000717995"/>
    </source>
</evidence>
<name>A0ABS2IEP5_9GAMM</name>
<sequence length="141" mass="15008">MRSIVTLLSLTLLAGCSSYRADPDRVQAVPSERLLAFQQSEAAGGEIVVNRDLGFLGGGCYVEVRVDRQLAARIGVGEVATFQVPAGDRIVGIAADAQDETLCGKGRLNRELAVQVAAGENYRFRIVSENTGGFAIRPDTP</sequence>
<keyword evidence="3" id="KW-1185">Reference proteome</keyword>